<protein>
    <recommendedName>
        <fullName evidence="1">NAD-dependent epimerase/dehydratase domain-containing protein</fullName>
    </recommendedName>
</protein>
<evidence type="ECO:0000259" key="1">
    <source>
        <dbReference type="Pfam" id="PF01370"/>
    </source>
</evidence>
<proteinExistence type="predicted"/>
<feature type="domain" description="NAD-dependent epimerase/dehydratase" evidence="1">
    <location>
        <begin position="87"/>
        <end position="195"/>
    </location>
</feature>
<name>A0A1F6GNM9_9PROT</name>
<evidence type="ECO:0000313" key="2">
    <source>
        <dbReference type="EMBL" id="OGG99719.1"/>
    </source>
</evidence>
<dbReference type="AlphaFoldDB" id="A0A1F6GNM9"/>
<dbReference type="Pfam" id="PF01370">
    <property type="entry name" value="Epimerase"/>
    <property type="match status" value="1"/>
</dbReference>
<dbReference type="InterPro" id="IPR001509">
    <property type="entry name" value="Epimerase_deHydtase"/>
</dbReference>
<dbReference type="InterPro" id="IPR036291">
    <property type="entry name" value="NAD(P)-bd_dom_sf"/>
</dbReference>
<dbReference type="Proteomes" id="UP000177583">
    <property type="component" value="Unassembled WGS sequence"/>
</dbReference>
<reference evidence="2 3" key="1">
    <citation type="journal article" date="2016" name="Nat. Commun.">
        <title>Thousands of microbial genomes shed light on interconnected biogeochemical processes in an aquifer system.</title>
        <authorList>
            <person name="Anantharaman K."/>
            <person name="Brown C.T."/>
            <person name="Hug L.A."/>
            <person name="Sharon I."/>
            <person name="Castelle C.J."/>
            <person name="Probst A.J."/>
            <person name="Thomas B.C."/>
            <person name="Singh A."/>
            <person name="Wilkins M.J."/>
            <person name="Karaoz U."/>
            <person name="Brodie E.L."/>
            <person name="Williams K.H."/>
            <person name="Hubbard S.S."/>
            <person name="Banfield J.F."/>
        </authorList>
    </citation>
    <scope>NUCLEOTIDE SEQUENCE [LARGE SCALE GENOMIC DNA]</scope>
</reference>
<dbReference type="Gene3D" id="3.40.50.720">
    <property type="entry name" value="NAD(P)-binding Rossmann-like Domain"/>
    <property type="match status" value="1"/>
</dbReference>
<gene>
    <name evidence="2" type="ORF">A2557_06150</name>
</gene>
<organism evidence="2 3">
    <name type="scientific">Candidatus Lambdaproteobacteria bacterium RIFOXYD2_FULL_56_26</name>
    <dbReference type="NCBI Taxonomy" id="1817773"/>
    <lineage>
        <taxon>Bacteria</taxon>
        <taxon>Pseudomonadati</taxon>
        <taxon>Pseudomonadota</taxon>
        <taxon>Candidatus Lambdaproteobacteria</taxon>
    </lineage>
</organism>
<accession>A0A1F6GNM9</accession>
<evidence type="ECO:0000313" key="3">
    <source>
        <dbReference type="Proteomes" id="UP000177583"/>
    </source>
</evidence>
<dbReference type="EMBL" id="MFNF01000055">
    <property type="protein sequence ID" value="OGG99719.1"/>
    <property type="molecule type" value="Genomic_DNA"/>
</dbReference>
<comment type="caution">
    <text evidence="2">The sequence shown here is derived from an EMBL/GenBank/DDBJ whole genome shotgun (WGS) entry which is preliminary data.</text>
</comment>
<sequence>MQAVGVLGYGYLGARVLAAGPCGPGSFAASRGEKPQGLPVPWVPFDWAEPNTWDHLPQEAQGLVLTIPPVHPDLKAEQARLETWGAWMSKHRPRLGRLVYLSSTAVYPNQPGLFDETWAIAPQSEKGQLRLLSEQVLARFFDLKVIRPAAIYGPDRSILERMRQGLPVPADSGPVYRIHVEDLARICWAALEQSDFPSPINALDLKPASSLEVAQWVHQRHPELVPKLEEGYLARRGFAVHPERKLSNQRLLETQFTFVYPSYQEGMNQ</sequence>
<dbReference type="SUPFAM" id="SSF51735">
    <property type="entry name" value="NAD(P)-binding Rossmann-fold domains"/>
    <property type="match status" value="1"/>
</dbReference>